<dbReference type="Pfam" id="PF02458">
    <property type="entry name" value="Transferase"/>
    <property type="match status" value="1"/>
</dbReference>
<dbReference type="EMBL" id="CM018048">
    <property type="protein sequence ID" value="KAA8521672.1"/>
    <property type="molecule type" value="Genomic_DNA"/>
</dbReference>
<keyword evidence="4" id="KW-1185">Reference proteome</keyword>
<dbReference type="InterPro" id="IPR023213">
    <property type="entry name" value="CAT-like_dom_sf"/>
</dbReference>
<accession>A0A5J4ZWA5</accession>
<protein>
    <submittedName>
        <fullName evidence="3">Uncharacterized protein</fullName>
    </submittedName>
</protein>
<dbReference type="AlphaFoldDB" id="A0A5J4ZWA5"/>
<evidence type="ECO:0000313" key="3">
    <source>
        <dbReference type="EMBL" id="KAA8521672.1"/>
    </source>
</evidence>
<dbReference type="InterPro" id="IPR050898">
    <property type="entry name" value="Plant_acyltransferase"/>
</dbReference>
<proteinExistence type="inferred from homology"/>
<dbReference type="PANTHER" id="PTHR31147">
    <property type="entry name" value="ACYL TRANSFERASE 4"/>
    <property type="match status" value="1"/>
</dbReference>
<dbReference type="Proteomes" id="UP000325577">
    <property type="component" value="Linkage Group LG5"/>
</dbReference>
<evidence type="ECO:0000313" key="4">
    <source>
        <dbReference type="Proteomes" id="UP000325577"/>
    </source>
</evidence>
<dbReference type="Gene3D" id="3.30.559.10">
    <property type="entry name" value="Chloramphenicol acetyltransferase-like domain"/>
    <property type="match status" value="1"/>
</dbReference>
<name>A0A5J4ZWA5_9ASTE</name>
<gene>
    <name evidence="3" type="ORF">F0562_012338</name>
</gene>
<sequence length="196" mass="21956">MNNYQDPKGTDYFGKKLNPEMRVAAIDHLYELIKQSEPDHNRENYVLRIFHLSGAMIENLKRNVFSTEKRGSLSCSSFEVLTAHLWKARTKALGLIKERRVCLQFAVNTRNKMMPPLPKGFSGNAYALVSIALTAGELEEESHEAIVEKIREAKGSVTEDYVNAYIKALEGPQATLPPLKGAYTSFRLVEGALPQG</sequence>
<comment type="similarity">
    <text evidence="1">Belongs to the plant acyltransferase family.</text>
</comment>
<keyword evidence="2" id="KW-0808">Transferase</keyword>
<dbReference type="PANTHER" id="PTHR31147:SF66">
    <property type="entry name" value="OS05G0315700 PROTEIN"/>
    <property type="match status" value="1"/>
</dbReference>
<organism evidence="3 4">
    <name type="scientific">Nyssa sinensis</name>
    <dbReference type="NCBI Taxonomy" id="561372"/>
    <lineage>
        <taxon>Eukaryota</taxon>
        <taxon>Viridiplantae</taxon>
        <taxon>Streptophyta</taxon>
        <taxon>Embryophyta</taxon>
        <taxon>Tracheophyta</taxon>
        <taxon>Spermatophyta</taxon>
        <taxon>Magnoliopsida</taxon>
        <taxon>eudicotyledons</taxon>
        <taxon>Gunneridae</taxon>
        <taxon>Pentapetalae</taxon>
        <taxon>asterids</taxon>
        <taxon>Cornales</taxon>
        <taxon>Nyssaceae</taxon>
        <taxon>Nyssa</taxon>
    </lineage>
</organism>
<dbReference type="GO" id="GO:0016740">
    <property type="term" value="F:transferase activity"/>
    <property type="evidence" value="ECO:0007669"/>
    <property type="project" value="UniProtKB-KW"/>
</dbReference>
<evidence type="ECO:0000256" key="1">
    <source>
        <dbReference type="ARBA" id="ARBA00009861"/>
    </source>
</evidence>
<dbReference type="OrthoDB" id="671439at2759"/>
<reference evidence="3 4" key="1">
    <citation type="submission" date="2019-09" db="EMBL/GenBank/DDBJ databases">
        <title>A chromosome-level genome assembly of the Chinese tupelo Nyssa sinensis.</title>
        <authorList>
            <person name="Yang X."/>
            <person name="Kang M."/>
            <person name="Yang Y."/>
            <person name="Xiong H."/>
            <person name="Wang M."/>
            <person name="Zhang Z."/>
            <person name="Wang Z."/>
            <person name="Wu H."/>
            <person name="Ma T."/>
            <person name="Liu J."/>
            <person name="Xi Z."/>
        </authorList>
    </citation>
    <scope>NUCLEOTIDE SEQUENCE [LARGE SCALE GENOMIC DNA]</scope>
    <source>
        <strain evidence="3">J267</strain>
        <tissue evidence="3">Leaf</tissue>
    </source>
</reference>
<evidence type="ECO:0000256" key="2">
    <source>
        <dbReference type="ARBA" id="ARBA00022679"/>
    </source>
</evidence>